<evidence type="ECO:0000259" key="5">
    <source>
        <dbReference type="PROSITE" id="PS50931"/>
    </source>
</evidence>
<comment type="caution">
    <text evidence="6">The sequence shown here is derived from an EMBL/GenBank/DDBJ whole genome shotgun (WGS) entry which is preliminary data.</text>
</comment>
<dbReference type="InterPro" id="IPR000847">
    <property type="entry name" value="LysR_HTH_N"/>
</dbReference>
<dbReference type="InterPro" id="IPR036390">
    <property type="entry name" value="WH_DNA-bd_sf"/>
</dbReference>
<dbReference type="PANTHER" id="PTHR30126">
    <property type="entry name" value="HTH-TYPE TRANSCRIPTIONAL REGULATOR"/>
    <property type="match status" value="1"/>
</dbReference>
<evidence type="ECO:0000256" key="3">
    <source>
        <dbReference type="ARBA" id="ARBA00023125"/>
    </source>
</evidence>
<evidence type="ECO:0000256" key="4">
    <source>
        <dbReference type="ARBA" id="ARBA00023163"/>
    </source>
</evidence>
<keyword evidence="3" id="KW-0238">DNA-binding</keyword>
<dbReference type="SUPFAM" id="SSF46785">
    <property type="entry name" value="Winged helix' DNA-binding domain"/>
    <property type="match status" value="1"/>
</dbReference>
<name>A0ABS8DI53_9FIRM</name>
<dbReference type="RefSeq" id="WP_066730872.1">
    <property type="nucleotide sequence ID" value="NZ_JAJCIQ010000004.1"/>
</dbReference>
<dbReference type="InterPro" id="IPR036388">
    <property type="entry name" value="WH-like_DNA-bd_sf"/>
</dbReference>
<dbReference type="EMBL" id="JAJCIS010000008">
    <property type="protein sequence ID" value="MCB7388117.1"/>
    <property type="molecule type" value="Genomic_DNA"/>
</dbReference>
<sequence length="300" mass="35193">MRLENYYNIVEVWKSGSISKAAENLYISQPNLSLSIRNVEMELGFDIFKRKSTGVELTEEGKLFIQSAQNILNEVENIKKIPFRFTKYKNLSVSCTNSAFFMKTFISFKEKFPEESSRDYFKETGLRQTISDVIERRYRLSLFYCFEERKEHYQEMAKQYNLEMLTLMEGLPVELILSAQSPLLQETCIPFSDITRYRFVTYEDFPFEDWLHILGFKNGRNITYIYDRGGLVDTIRQGGYLSVIMKGGIQTGKETGCVSLPICGLDSFLGVYMMKQKPYCLSPREYRFIKYIKEKLKTLK</sequence>
<evidence type="ECO:0000256" key="2">
    <source>
        <dbReference type="ARBA" id="ARBA00023015"/>
    </source>
</evidence>
<gene>
    <name evidence="6" type="ORF">LIZ65_12550</name>
</gene>
<keyword evidence="4" id="KW-0804">Transcription</keyword>
<evidence type="ECO:0000256" key="1">
    <source>
        <dbReference type="ARBA" id="ARBA00009437"/>
    </source>
</evidence>
<dbReference type="Gene3D" id="1.10.10.10">
    <property type="entry name" value="Winged helix-like DNA-binding domain superfamily/Winged helix DNA-binding domain"/>
    <property type="match status" value="1"/>
</dbReference>
<evidence type="ECO:0000313" key="6">
    <source>
        <dbReference type="EMBL" id="MCB7388117.1"/>
    </source>
</evidence>
<dbReference type="PRINTS" id="PR00039">
    <property type="entry name" value="HTHLYSR"/>
</dbReference>
<feature type="domain" description="HTH lysR-type" evidence="5">
    <location>
        <begin position="1"/>
        <end position="58"/>
    </location>
</feature>
<organism evidence="6 7">
    <name type="scientific">Bariatricus massiliensis</name>
    <dbReference type="NCBI Taxonomy" id="1745713"/>
    <lineage>
        <taxon>Bacteria</taxon>
        <taxon>Bacillati</taxon>
        <taxon>Bacillota</taxon>
        <taxon>Clostridia</taxon>
        <taxon>Lachnospirales</taxon>
        <taxon>Lachnospiraceae</taxon>
        <taxon>Bariatricus</taxon>
    </lineage>
</organism>
<comment type="similarity">
    <text evidence="1">Belongs to the LysR transcriptional regulatory family.</text>
</comment>
<evidence type="ECO:0000313" key="7">
    <source>
        <dbReference type="Proteomes" id="UP001299546"/>
    </source>
</evidence>
<dbReference type="Proteomes" id="UP001299546">
    <property type="component" value="Unassembled WGS sequence"/>
</dbReference>
<accession>A0ABS8DI53</accession>
<dbReference type="SUPFAM" id="SSF53850">
    <property type="entry name" value="Periplasmic binding protein-like II"/>
    <property type="match status" value="1"/>
</dbReference>
<dbReference type="PROSITE" id="PS50931">
    <property type="entry name" value="HTH_LYSR"/>
    <property type="match status" value="1"/>
</dbReference>
<dbReference type="Pfam" id="PF00126">
    <property type="entry name" value="HTH_1"/>
    <property type="match status" value="1"/>
</dbReference>
<keyword evidence="2" id="KW-0805">Transcription regulation</keyword>
<dbReference type="PANTHER" id="PTHR30126:SF40">
    <property type="entry name" value="HTH-TYPE TRANSCRIPTIONAL REGULATOR GLTR"/>
    <property type="match status" value="1"/>
</dbReference>
<protein>
    <submittedName>
        <fullName evidence="6">LysR family transcriptional regulator</fullName>
    </submittedName>
</protein>
<keyword evidence="7" id="KW-1185">Reference proteome</keyword>
<reference evidence="6 7" key="1">
    <citation type="submission" date="2021-10" db="EMBL/GenBank/DDBJ databases">
        <title>Collection of gut derived symbiotic bacterial strains cultured from healthy donors.</title>
        <authorList>
            <person name="Lin H."/>
            <person name="Littmann E."/>
            <person name="Kohout C."/>
            <person name="Pamer E.G."/>
        </authorList>
    </citation>
    <scope>NUCLEOTIDE SEQUENCE [LARGE SCALE GENOMIC DNA]</scope>
    <source>
        <strain evidence="6 7">DFI.1.165</strain>
    </source>
</reference>
<proteinExistence type="inferred from homology"/>